<comment type="function">
    <text evidence="9">Participates actively in the response to hyperosmotic and heat shock by preventing the aggregation of stress-denatured proteins and by disaggregating proteins, also in an autonomous, DnaK-independent fashion. Unfolded proteins bind initially to DnaJ; upon interaction with the DnaJ-bound protein, DnaK hydrolyzes its bound ATP, resulting in the formation of a stable complex. GrpE releases ADP from DnaK; ATP binding to DnaK triggers the release of the substrate protein, thus completing the reaction cycle. Several rounds of ATP-dependent interactions between DnaJ, DnaK and GrpE are required for fully efficient folding. Also involved, together with DnaK and GrpE, in the DNA replication of plasmids through activation of initiation proteins.</text>
</comment>
<feature type="binding site" evidence="9">
    <location>
        <position position="193"/>
    </location>
    <ligand>
        <name>Zn(2+)</name>
        <dbReference type="ChEBI" id="CHEBI:29105"/>
        <label>2</label>
    </ligand>
</feature>
<comment type="similarity">
    <text evidence="9">Belongs to the DnaJ family.</text>
</comment>
<keyword evidence="6 9" id="KW-0862">Zinc</keyword>
<proteinExistence type="inferred from homology"/>
<keyword evidence="2 9" id="KW-0235">DNA replication</keyword>
<protein>
    <recommendedName>
        <fullName evidence="9">Chaperone protein DnaJ</fullName>
    </recommendedName>
</protein>
<feature type="binding site" evidence="9">
    <location>
        <position position="167"/>
    </location>
    <ligand>
        <name>Zn(2+)</name>
        <dbReference type="ChEBI" id="CHEBI:29105"/>
        <label>2</label>
    </ligand>
</feature>
<feature type="domain" description="CR-type" evidence="13">
    <location>
        <begin position="134"/>
        <end position="216"/>
    </location>
</feature>
<evidence type="ECO:0000256" key="5">
    <source>
        <dbReference type="ARBA" id="ARBA00022771"/>
    </source>
</evidence>
<feature type="binding site" evidence="9">
    <location>
        <position position="164"/>
    </location>
    <ligand>
        <name>Zn(2+)</name>
        <dbReference type="ChEBI" id="CHEBI:29105"/>
        <label>2</label>
    </ligand>
</feature>
<keyword evidence="3 9" id="KW-0479">Metal-binding</keyword>
<dbReference type="PANTHER" id="PTHR43096:SF48">
    <property type="entry name" value="CHAPERONE PROTEIN DNAJ"/>
    <property type="match status" value="1"/>
</dbReference>
<dbReference type="InterPro" id="IPR001305">
    <property type="entry name" value="HSP_DnaJ_Cys-rich_dom"/>
</dbReference>
<dbReference type="SUPFAM" id="SSF46565">
    <property type="entry name" value="Chaperone J-domain"/>
    <property type="match status" value="1"/>
</dbReference>
<comment type="caution">
    <text evidence="9">Lacks conserved residue(s) required for the propagation of feature annotation.</text>
</comment>
<keyword evidence="4 9" id="KW-0677">Repeat</keyword>
<feature type="binding site" evidence="9">
    <location>
        <position position="190"/>
    </location>
    <ligand>
        <name>Zn(2+)</name>
        <dbReference type="ChEBI" id="CHEBI:29105"/>
        <label>2</label>
    </ligand>
</feature>
<dbReference type="InterPro" id="IPR036410">
    <property type="entry name" value="HSP_DnaJ_Cys-rich_dom_sf"/>
</dbReference>
<feature type="region of interest" description="Disordered" evidence="11">
    <location>
        <begin position="358"/>
        <end position="378"/>
    </location>
</feature>
<dbReference type="Gene3D" id="2.10.230.10">
    <property type="entry name" value="Heat shock protein DnaJ, cysteine-rich domain"/>
    <property type="match status" value="1"/>
</dbReference>
<name>A0ABS4YG99_9MICO</name>
<dbReference type="SMART" id="SM00271">
    <property type="entry name" value="DnaJ"/>
    <property type="match status" value="1"/>
</dbReference>
<feature type="binding site" evidence="9">
    <location>
        <position position="147"/>
    </location>
    <ligand>
        <name>Zn(2+)</name>
        <dbReference type="ChEBI" id="CHEBI:29105"/>
        <label>1</label>
    </ligand>
</feature>
<dbReference type="Pfam" id="PF00226">
    <property type="entry name" value="DnaJ"/>
    <property type="match status" value="1"/>
</dbReference>
<feature type="domain" description="J" evidence="12">
    <location>
        <begin position="4"/>
        <end position="68"/>
    </location>
</feature>
<dbReference type="EMBL" id="JAGIOC010000001">
    <property type="protein sequence ID" value="MBP2407640.1"/>
    <property type="molecule type" value="Genomic_DNA"/>
</dbReference>
<feature type="binding site" evidence="9">
    <location>
        <position position="207"/>
    </location>
    <ligand>
        <name>Zn(2+)</name>
        <dbReference type="ChEBI" id="CHEBI:29105"/>
        <label>1</label>
    </ligand>
</feature>
<comment type="caution">
    <text evidence="14">The sequence shown here is derived from an EMBL/GenBank/DDBJ whole genome shotgun (WGS) entry which is preliminary data.</text>
</comment>
<dbReference type="InterPro" id="IPR008971">
    <property type="entry name" value="HSP40/DnaJ_pept-bd"/>
</dbReference>
<feature type="zinc finger region" description="CR-type" evidence="10">
    <location>
        <begin position="134"/>
        <end position="216"/>
    </location>
</feature>
<dbReference type="InterPro" id="IPR002939">
    <property type="entry name" value="DnaJ_C"/>
</dbReference>
<evidence type="ECO:0000313" key="14">
    <source>
        <dbReference type="EMBL" id="MBP2407640.1"/>
    </source>
</evidence>
<dbReference type="HAMAP" id="MF_01152">
    <property type="entry name" value="DnaJ"/>
    <property type="match status" value="1"/>
</dbReference>
<evidence type="ECO:0000256" key="4">
    <source>
        <dbReference type="ARBA" id="ARBA00022737"/>
    </source>
</evidence>
<evidence type="ECO:0000256" key="10">
    <source>
        <dbReference type="PROSITE-ProRule" id="PRU00546"/>
    </source>
</evidence>
<sequence>MNDDYYELLGVSRDASTEEIKKAYRKLARTLHPDVNPDPEAAEKFKKVSQAYETLSHSDKRRQYDMGGGPGTGGGGGFGGFGGGAGFDVNDIFDMFAGAAGMRGGRGQGPVPRQRRGGDVLRRVRIDLRDVVFGTEEEVTFRTAEQCERCDGSCCEPGTSPTRCTACNGSGHVQRVAQSLLGQMVTMAPCPTCEGHGDVIESPCTSCSGHGRTPAERTVTVKVPSGVENGTRIQLRGQGEVGEAGGPSGDLFIELAVVDHEMFDRDGEDLVTTMAVPMTSAALGATIPLETFDGNQDIDVKPGAQPGDEITLKGLGVTPLRRERRGDIRVVLDVDVPTTLSEQERELLEQFAALRGDETTRRKGHGPFSKLRDRLRDL</sequence>
<evidence type="ECO:0000259" key="13">
    <source>
        <dbReference type="PROSITE" id="PS51188"/>
    </source>
</evidence>
<keyword evidence="8 9" id="KW-0143">Chaperone</keyword>
<dbReference type="Gene3D" id="2.60.260.20">
    <property type="entry name" value="Urease metallochaperone UreE, N-terminal domain"/>
    <property type="match status" value="2"/>
</dbReference>
<keyword evidence="7 9" id="KW-0346">Stress response</keyword>
<dbReference type="CDD" id="cd06257">
    <property type="entry name" value="DnaJ"/>
    <property type="match status" value="1"/>
</dbReference>
<evidence type="ECO:0000256" key="8">
    <source>
        <dbReference type="ARBA" id="ARBA00023186"/>
    </source>
</evidence>
<keyword evidence="1 9" id="KW-0963">Cytoplasm</keyword>
<dbReference type="PANTHER" id="PTHR43096">
    <property type="entry name" value="DNAJ HOMOLOG 1, MITOCHONDRIAL-RELATED"/>
    <property type="match status" value="1"/>
</dbReference>
<evidence type="ECO:0000256" key="7">
    <source>
        <dbReference type="ARBA" id="ARBA00023016"/>
    </source>
</evidence>
<dbReference type="InterPro" id="IPR036869">
    <property type="entry name" value="J_dom_sf"/>
</dbReference>
<feature type="binding site" evidence="9">
    <location>
        <position position="150"/>
    </location>
    <ligand>
        <name>Zn(2+)</name>
        <dbReference type="ChEBI" id="CHEBI:29105"/>
        <label>1</label>
    </ligand>
</feature>
<dbReference type="SUPFAM" id="SSF49493">
    <property type="entry name" value="HSP40/DnaJ peptide-binding domain"/>
    <property type="match status" value="2"/>
</dbReference>
<comment type="cofactor">
    <cofactor evidence="9">
        <name>Zn(2+)</name>
        <dbReference type="ChEBI" id="CHEBI:29105"/>
    </cofactor>
    <text evidence="9">Binds 2 Zn(2+) ions per monomer.</text>
</comment>
<evidence type="ECO:0000256" key="2">
    <source>
        <dbReference type="ARBA" id="ARBA00022705"/>
    </source>
</evidence>
<comment type="domain">
    <text evidence="9">The J domain is necessary and sufficient to stimulate DnaK ATPase activity. Zinc center 1 plays an important role in the autonomous, DnaK-independent chaperone activity of DnaJ. Zinc center 2 is essential for interaction with DnaK and for DnaJ activity.</text>
</comment>
<keyword evidence="5 9" id="KW-0863">Zinc-finger</keyword>
<dbReference type="Gene3D" id="1.10.287.110">
    <property type="entry name" value="DnaJ domain"/>
    <property type="match status" value="1"/>
</dbReference>
<dbReference type="InterPro" id="IPR001623">
    <property type="entry name" value="DnaJ_domain"/>
</dbReference>
<evidence type="ECO:0000256" key="9">
    <source>
        <dbReference type="HAMAP-Rule" id="MF_01152"/>
    </source>
</evidence>
<dbReference type="PRINTS" id="PR00625">
    <property type="entry name" value="JDOMAIN"/>
</dbReference>
<dbReference type="PROSITE" id="PS50076">
    <property type="entry name" value="DNAJ_2"/>
    <property type="match status" value="1"/>
</dbReference>
<keyword evidence="15" id="KW-1185">Reference proteome</keyword>
<evidence type="ECO:0000259" key="12">
    <source>
        <dbReference type="PROSITE" id="PS50076"/>
    </source>
</evidence>
<dbReference type="PROSITE" id="PS51188">
    <property type="entry name" value="ZF_CR"/>
    <property type="match status" value="1"/>
</dbReference>
<dbReference type="CDD" id="cd10719">
    <property type="entry name" value="DnaJ_zf"/>
    <property type="match status" value="1"/>
</dbReference>
<accession>A0ABS4YG99</accession>
<dbReference type="RefSeq" id="WP_209887097.1">
    <property type="nucleotide sequence ID" value="NZ_BAAAJV010000011.1"/>
</dbReference>
<evidence type="ECO:0000256" key="6">
    <source>
        <dbReference type="ARBA" id="ARBA00022833"/>
    </source>
</evidence>
<evidence type="ECO:0000313" key="15">
    <source>
        <dbReference type="Proteomes" id="UP000698222"/>
    </source>
</evidence>
<dbReference type="Pfam" id="PF01556">
    <property type="entry name" value="DnaJ_C"/>
    <property type="match status" value="1"/>
</dbReference>
<gene>
    <name evidence="9" type="primary">dnaJ</name>
    <name evidence="14" type="ORF">JOF44_000543</name>
</gene>
<dbReference type="Proteomes" id="UP000698222">
    <property type="component" value="Unassembled WGS sequence"/>
</dbReference>
<dbReference type="SUPFAM" id="SSF57938">
    <property type="entry name" value="DnaJ/Hsp40 cysteine-rich domain"/>
    <property type="match status" value="1"/>
</dbReference>
<evidence type="ECO:0000256" key="3">
    <source>
        <dbReference type="ARBA" id="ARBA00022723"/>
    </source>
</evidence>
<dbReference type="Pfam" id="PF00684">
    <property type="entry name" value="DnaJ_CXXCXGXG"/>
    <property type="match status" value="1"/>
</dbReference>
<comment type="subcellular location">
    <subcellularLocation>
        <location evidence="9">Cytoplasm</location>
    </subcellularLocation>
</comment>
<organism evidence="14 15">
    <name type="scientific">Brachybacterium fresconis</name>
    <dbReference type="NCBI Taxonomy" id="173363"/>
    <lineage>
        <taxon>Bacteria</taxon>
        <taxon>Bacillati</taxon>
        <taxon>Actinomycetota</taxon>
        <taxon>Actinomycetes</taxon>
        <taxon>Micrococcales</taxon>
        <taxon>Dermabacteraceae</taxon>
        <taxon>Brachybacterium</taxon>
    </lineage>
</organism>
<evidence type="ECO:0000256" key="1">
    <source>
        <dbReference type="ARBA" id="ARBA00022490"/>
    </source>
</evidence>
<evidence type="ECO:0000256" key="11">
    <source>
        <dbReference type="SAM" id="MobiDB-lite"/>
    </source>
</evidence>
<feature type="binding site" evidence="9">
    <location>
        <position position="204"/>
    </location>
    <ligand>
        <name>Zn(2+)</name>
        <dbReference type="ChEBI" id="CHEBI:29105"/>
        <label>1</label>
    </ligand>
</feature>
<dbReference type="CDD" id="cd10747">
    <property type="entry name" value="DnaJ_C"/>
    <property type="match status" value="1"/>
</dbReference>
<comment type="subunit">
    <text evidence="9">Homodimer.</text>
</comment>
<reference evidence="14 15" key="1">
    <citation type="submission" date="2021-03" db="EMBL/GenBank/DDBJ databases">
        <title>Sequencing the genomes of 1000 actinobacteria strains.</title>
        <authorList>
            <person name="Klenk H.-P."/>
        </authorList>
    </citation>
    <scope>NUCLEOTIDE SEQUENCE [LARGE SCALE GENOMIC DNA]</scope>
    <source>
        <strain evidence="14 15">DSM 14564</strain>
    </source>
</reference>
<dbReference type="InterPro" id="IPR012724">
    <property type="entry name" value="DnaJ"/>
</dbReference>
<dbReference type="NCBIfam" id="NF008035">
    <property type="entry name" value="PRK10767.1"/>
    <property type="match status" value="1"/>
</dbReference>